<feature type="domain" description="HAMP" evidence="13">
    <location>
        <begin position="299"/>
        <end position="351"/>
    </location>
</feature>
<keyword evidence="10" id="KW-0902">Two-component regulatory system</keyword>
<evidence type="ECO:0000256" key="8">
    <source>
        <dbReference type="ARBA" id="ARBA00022840"/>
    </source>
</evidence>
<comment type="caution">
    <text evidence="14">The sequence shown here is derived from an EMBL/GenBank/DDBJ whole genome shotgun (WGS) entry which is preliminary data.</text>
</comment>
<dbReference type="Proteomes" id="UP000543804">
    <property type="component" value="Unassembled WGS sequence"/>
</dbReference>
<evidence type="ECO:0000256" key="6">
    <source>
        <dbReference type="ARBA" id="ARBA00022741"/>
    </source>
</evidence>
<evidence type="ECO:0000313" key="14">
    <source>
        <dbReference type="EMBL" id="NMD99564.1"/>
    </source>
</evidence>
<protein>
    <submittedName>
        <fullName evidence="14">Sensor histidine kinase</fullName>
    </submittedName>
</protein>
<evidence type="ECO:0000259" key="13">
    <source>
        <dbReference type="PROSITE" id="PS50885"/>
    </source>
</evidence>
<dbReference type="PANTHER" id="PTHR34220:SF11">
    <property type="entry name" value="SENSOR PROTEIN KINASE HPTS"/>
    <property type="match status" value="1"/>
</dbReference>
<dbReference type="Gene3D" id="3.30.565.10">
    <property type="entry name" value="Histidine kinase-like ATPase, C-terminal domain"/>
    <property type="match status" value="1"/>
</dbReference>
<dbReference type="Gene3D" id="6.10.340.10">
    <property type="match status" value="1"/>
</dbReference>
<dbReference type="InterPro" id="IPR050640">
    <property type="entry name" value="Bact_2-comp_sensor_kinase"/>
</dbReference>
<comment type="subcellular location">
    <subcellularLocation>
        <location evidence="1">Cell membrane</location>
        <topology evidence="1">Multi-pass membrane protein</topology>
    </subcellularLocation>
</comment>
<dbReference type="Pfam" id="PF02518">
    <property type="entry name" value="HATPase_c"/>
    <property type="match status" value="1"/>
</dbReference>
<feature type="transmembrane region" description="Helical" evidence="12">
    <location>
        <begin position="16"/>
        <end position="39"/>
    </location>
</feature>
<accession>A0A848BBV1</accession>
<proteinExistence type="predicted"/>
<keyword evidence="11 12" id="KW-0472">Membrane</keyword>
<dbReference type="GO" id="GO:0005886">
    <property type="term" value="C:plasma membrane"/>
    <property type="evidence" value="ECO:0007669"/>
    <property type="project" value="UniProtKB-SubCell"/>
</dbReference>
<dbReference type="SUPFAM" id="SSF55874">
    <property type="entry name" value="ATPase domain of HSP90 chaperone/DNA topoisomerase II/histidine kinase"/>
    <property type="match status" value="1"/>
</dbReference>
<dbReference type="SMART" id="SM00304">
    <property type="entry name" value="HAMP"/>
    <property type="match status" value="1"/>
</dbReference>
<dbReference type="CDD" id="cd06225">
    <property type="entry name" value="HAMP"/>
    <property type="match status" value="1"/>
</dbReference>
<evidence type="ECO:0000256" key="11">
    <source>
        <dbReference type="ARBA" id="ARBA00023136"/>
    </source>
</evidence>
<evidence type="ECO:0000256" key="12">
    <source>
        <dbReference type="SAM" id="Phobius"/>
    </source>
</evidence>
<dbReference type="PANTHER" id="PTHR34220">
    <property type="entry name" value="SENSOR HISTIDINE KINASE YPDA"/>
    <property type="match status" value="1"/>
</dbReference>
<name>A0A848BBV1_9FIRM</name>
<dbReference type="InterPro" id="IPR003660">
    <property type="entry name" value="HAMP_dom"/>
</dbReference>
<dbReference type="InterPro" id="IPR003594">
    <property type="entry name" value="HATPase_dom"/>
</dbReference>
<dbReference type="RefSeq" id="WP_170077854.1">
    <property type="nucleotide sequence ID" value="NZ_JABAFA010000037.1"/>
</dbReference>
<gene>
    <name evidence="14" type="ORF">HF878_08820</name>
</gene>
<keyword evidence="8" id="KW-0067">ATP-binding</keyword>
<evidence type="ECO:0000256" key="9">
    <source>
        <dbReference type="ARBA" id="ARBA00022989"/>
    </source>
</evidence>
<dbReference type="Pfam" id="PF06580">
    <property type="entry name" value="His_kinase"/>
    <property type="match status" value="1"/>
</dbReference>
<organism evidence="14 15">
    <name type="scientific">Selenomonas bovis</name>
    <dbReference type="NCBI Taxonomy" id="416586"/>
    <lineage>
        <taxon>Bacteria</taxon>
        <taxon>Bacillati</taxon>
        <taxon>Bacillota</taxon>
        <taxon>Negativicutes</taxon>
        <taxon>Selenomonadales</taxon>
        <taxon>Selenomonadaceae</taxon>
        <taxon>Selenomonas</taxon>
    </lineage>
</organism>
<evidence type="ECO:0000313" key="15">
    <source>
        <dbReference type="Proteomes" id="UP000543804"/>
    </source>
</evidence>
<evidence type="ECO:0000256" key="2">
    <source>
        <dbReference type="ARBA" id="ARBA00022475"/>
    </source>
</evidence>
<keyword evidence="2" id="KW-1003">Cell membrane</keyword>
<sequence>MHHQFQEEVRRALTKYALVPVLLLAFLGSLLICFSWHHYIVMRNEASRQTAAEVLTGILTDYEQRADRVAERLADGPQPLASLGAPSPLRTELYAYLYHEVNITHDATQFFLLDRSCRVLFGSRHTLPPTLTPLSETWGIVRRLKEQPTHAQAEFLTRPGAASRDLLVGRAIVQDGALAGYMLFVVPGEYLTHSITSPHLYFLLADDFQNGVLATGGGPFTTRFGKVADVVAAASSKRITYQKDEYYITQQPLPQGCTLYAITPVTDLLLRYLIGAGLLLAIALIMVPIILCSVGQESARRAKAVDELVEAFARAKRGDLSAQLTVRRGSQLEVVTEAYNHMTHSLRALMQQHEAETRATVISEVRQLESQFQPHFLFNTLENIKFMIKLDPDAAMQMIQALSSLLRYSIRTDVRQVTVDEDLAYTHNYLKIQQYRFGSRLRYEEDIARAARCAAIPKLLFQPVLENAIRYGSDDDGNISVRLTVRRDDALLRVTIEDQGKGLGAAKLAEMRALLKSRNASSRHTGLYNVHRRIQLMYGEAYGLAIACPETGGTRVTLTLPAVRKEEMEECSP</sequence>
<dbReference type="InterPro" id="IPR010559">
    <property type="entry name" value="Sig_transdc_His_kin_internal"/>
</dbReference>
<keyword evidence="7 14" id="KW-0418">Kinase</keyword>
<evidence type="ECO:0000256" key="1">
    <source>
        <dbReference type="ARBA" id="ARBA00004651"/>
    </source>
</evidence>
<dbReference type="InterPro" id="IPR036890">
    <property type="entry name" value="HATPase_C_sf"/>
</dbReference>
<evidence type="ECO:0000256" key="7">
    <source>
        <dbReference type="ARBA" id="ARBA00022777"/>
    </source>
</evidence>
<reference evidence="14 15" key="1">
    <citation type="submission" date="2020-04" db="EMBL/GenBank/DDBJ databases">
        <authorList>
            <person name="Hitch T.C.A."/>
            <person name="Wylensek D."/>
            <person name="Clavel T."/>
        </authorList>
    </citation>
    <scope>NUCLEOTIDE SEQUENCE [LARGE SCALE GENOMIC DNA]</scope>
    <source>
        <strain evidence="14 15">PG-130-P53-12</strain>
    </source>
</reference>
<evidence type="ECO:0000256" key="3">
    <source>
        <dbReference type="ARBA" id="ARBA00022553"/>
    </source>
</evidence>
<evidence type="ECO:0000256" key="4">
    <source>
        <dbReference type="ARBA" id="ARBA00022679"/>
    </source>
</evidence>
<keyword evidence="5 12" id="KW-0812">Transmembrane</keyword>
<evidence type="ECO:0000256" key="5">
    <source>
        <dbReference type="ARBA" id="ARBA00022692"/>
    </source>
</evidence>
<feature type="transmembrane region" description="Helical" evidence="12">
    <location>
        <begin position="272"/>
        <end position="294"/>
    </location>
</feature>
<dbReference type="GO" id="GO:0005524">
    <property type="term" value="F:ATP binding"/>
    <property type="evidence" value="ECO:0007669"/>
    <property type="project" value="UniProtKB-KW"/>
</dbReference>
<dbReference type="PROSITE" id="PS50885">
    <property type="entry name" value="HAMP"/>
    <property type="match status" value="1"/>
</dbReference>
<keyword evidence="3" id="KW-0597">Phosphoprotein</keyword>
<keyword evidence="6" id="KW-0547">Nucleotide-binding</keyword>
<dbReference type="EMBL" id="JABAFA010000037">
    <property type="protein sequence ID" value="NMD99564.1"/>
    <property type="molecule type" value="Genomic_DNA"/>
</dbReference>
<keyword evidence="9 12" id="KW-1133">Transmembrane helix</keyword>
<dbReference type="GO" id="GO:0000155">
    <property type="term" value="F:phosphorelay sensor kinase activity"/>
    <property type="evidence" value="ECO:0007669"/>
    <property type="project" value="InterPro"/>
</dbReference>
<keyword evidence="15" id="KW-1185">Reference proteome</keyword>
<dbReference type="AlphaFoldDB" id="A0A848BBV1"/>
<evidence type="ECO:0000256" key="10">
    <source>
        <dbReference type="ARBA" id="ARBA00023012"/>
    </source>
</evidence>
<dbReference type="SMART" id="SM00387">
    <property type="entry name" value="HATPase_c"/>
    <property type="match status" value="1"/>
</dbReference>
<keyword evidence="4" id="KW-0808">Transferase</keyword>